<dbReference type="InterPro" id="IPR024311">
    <property type="entry name" value="Lipocalin-like"/>
</dbReference>
<dbReference type="EMBL" id="DXFB01000027">
    <property type="protein sequence ID" value="HIX44806.1"/>
    <property type="molecule type" value="Genomic_DNA"/>
</dbReference>
<evidence type="ECO:0000259" key="1">
    <source>
        <dbReference type="Pfam" id="PF13944"/>
    </source>
</evidence>
<dbReference type="AlphaFoldDB" id="A0A9D1VQ71"/>
<proteinExistence type="predicted"/>
<gene>
    <name evidence="2" type="ORF">H9982_01155</name>
</gene>
<feature type="domain" description="Lipocalin-like" evidence="1">
    <location>
        <begin position="353"/>
        <end position="476"/>
    </location>
</feature>
<name>A0A9D1VQ71_9BACT</name>
<comment type="caution">
    <text evidence="2">The sequence shown here is derived from an EMBL/GenBank/DDBJ whole genome shotgun (WGS) entry which is preliminary data.</text>
</comment>
<reference evidence="2" key="1">
    <citation type="journal article" date="2021" name="PeerJ">
        <title>Extensive microbial diversity within the chicken gut microbiome revealed by metagenomics and culture.</title>
        <authorList>
            <person name="Gilroy R."/>
            <person name="Ravi A."/>
            <person name="Getino M."/>
            <person name="Pursley I."/>
            <person name="Horton D.L."/>
            <person name="Alikhan N.F."/>
            <person name="Baker D."/>
            <person name="Gharbi K."/>
            <person name="Hall N."/>
            <person name="Watson M."/>
            <person name="Adriaenssens E.M."/>
            <person name="Foster-Nyarko E."/>
            <person name="Jarju S."/>
            <person name="Secka A."/>
            <person name="Antonio M."/>
            <person name="Oren A."/>
            <person name="Chaudhuri R.R."/>
            <person name="La Ragione R."/>
            <person name="Hildebrand F."/>
            <person name="Pallen M.J."/>
        </authorList>
    </citation>
    <scope>NUCLEOTIDE SEQUENCE</scope>
    <source>
        <strain evidence="2">ChiHjej12B11-16260</strain>
    </source>
</reference>
<dbReference type="InterPro" id="IPR038653">
    <property type="entry name" value="Put_CMD_sf"/>
</dbReference>
<dbReference type="Gene3D" id="2.60.120.890">
    <property type="entry name" value="BT2081, beta-jelly-roll domain"/>
    <property type="match status" value="1"/>
</dbReference>
<protein>
    <submittedName>
        <fullName evidence="2">Calycin-like domain-containing protein</fullName>
    </submittedName>
</protein>
<reference evidence="2" key="2">
    <citation type="submission" date="2021-04" db="EMBL/GenBank/DDBJ databases">
        <authorList>
            <person name="Gilroy R."/>
        </authorList>
    </citation>
    <scope>NUCLEOTIDE SEQUENCE</scope>
    <source>
        <strain evidence="2">ChiHjej12B11-16260</strain>
    </source>
</reference>
<sequence>MYSTAQQLPNVGFEDWKTSCGETWQTASSSSFTRPGIEPAEWNGSNVKQFLSFDGFVTKGTGIDGSTSVVLTNQKPGVGSLAAPAPAFVTFATPWIFADLAKLNAAAIAMGDGGAYGGMEFTYRPDAITGYFKRDNSAGAENAHIIAYLWNGTYKSNVRSAISGSSSAGYTESATVELEDVDRAIMGKVTPTQSGKLIASCDYEITGAINEWTEITVPLQYVEENLSELPEKMNVILSSADYWTRSNIIPNNILEADNVKFLYYSQLESLSIDGVPLTGFDKNTYNYVVTGTCPTDASQITAVPDGKNATTQIECDPVAQTVTITVTNVGEDAEGNTSHTYIVQYETPVVFYYNGLLTINLDALGMETSHTYNIVEIIPTSETTCDFALRNFTFMGLSIGDIVVPDVVISENNGSKTYNGSVENLILGSGFMTLDCDVTVTGSEDAEGNMLMTINVLWYTDRPSGTATPINVTFDGAAIVEGLRLTDVAVNGSTLTGFDKETFNYTGDAATFATTATPLVTYTKEDAESVVSVEINGYSVKLIVSKEGRSNFYSILDSDASFAGIELPASIEGNLDITGNKEIKGVESVTGNIIYHLYLTAGKKWNDISLPFATASREAFTAEGESTTLANHIDWATLSGTEFVTTDAETASTGIIGISPEATVTPSKLSFTSTAGWNNTENSEAAQPGTYTLVGNPSLISCPAADLTSATTYYVLNSDGTKYIQSASPVIAPFATMIAYNGDAADALSEININISSGIESIGNNQAKIYAANGNIVISNYEGKVTIYLLNGAQVKSVTATGYTAIPAKAGAYVVRTNNNATLVVVR</sequence>
<dbReference type="Proteomes" id="UP000824246">
    <property type="component" value="Unassembled WGS sequence"/>
</dbReference>
<organism evidence="2 3">
    <name type="scientific">Candidatus Barnesiella excrementipullorum</name>
    <dbReference type="NCBI Taxonomy" id="2838479"/>
    <lineage>
        <taxon>Bacteria</taxon>
        <taxon>Pseudomonadati</taxon>
        <taxon>Bacteroidota</taxon>
        <taxon>Bacteroidia</taxon>
        <taxon>Bacteroidales</taxon>
        <taxon>Barnesiellaceae</taxon>
        <taxon>Barnesiella</taxon>
    </lineage>
</organism>
<dbReference type="Pfam" id="PF13944">
    <property type="entry name" value="Calycin_like"/>
    <property type="match status" value="1"/>
</dbReference>
<evidence type="ECO:0000313" key="2">
    <source>
        <dbReference type="EMBL" id="HIX44806.1"/>
    </source>
</evidence>
<evidence type="ECO:0000313" key="3">
    <source>
        <dbReference type="Proteomes" id="UP000824246"/>
    </source>
</evidence>
<accession>A0A9D1VQ71</accession>